<dbReference type="PANTHER" id="PTHR48112">
    <property type="entry name" value="HIGH MOBILITY GROUP PROTEIN DSP1"/>
    <property type="match status" value="1"/>
</dbReference>
<evidence type="ECO:0000256" key="3">
    <source>
        <dbReference type="SAM" id="MobiDB-lite"/>
    </source>
</evidence>
<evidence type="ECO:0000313" key="5">
    <source>
        <dbReference type="EMBL" id="KAJ6251729.1"/>
    </source>
</evidence>
<evidence type="ECO:0000259" key="4">
    <source>
        <dbReference type="PROSITE" id="PS50118"/>
    </source>
</evidence>
<dbReference type="Gene3D" id="1.10.30.10">
    <property type="entry name" value="High mobility group box domain"/>
    <property type="match status" value="1"/>
</dbReference>
<dbReference type="InterPro" id="IPR050342">
    <property type="entry name" value="HMGB"/>
</dbReference>
<dbReference type="Proteomes" id="UP001150062">
    <property type="component" value="Unassembled WGS sequence"/>
</dbReference>
<proteinExistence type="predicted"/>
<evidence type="ECO:0000313" key="6">
    <source>
        <dbReference type="Proteomes" id="UP001150062"/>
    </source>
</evidence>
<dbReference type="PANTHER" id="PTHR48112:SF22">
    <property type="entry name" value="MITOCHONDRIAL TRANSCRIPTION FACTOR A, ISOFORM B"/>
    <property type="match status" value="1"/>
</dbReference>
<feature type="DNA-binding region" description="HMG box" evidence="2">
    <location>
        <begin position="19"/>
        <end position="87"/>
    </location>
</feature>
<dbReference type="EMBL" id="JAOAOG010000054">
    <property type="protein sequence ID" value="KAJ6251729.1"/>
    <property type="molecule type" value="Genomic_DNA"/>
</dbReference>
<organism evidence="5 6">
    <name type="scientific">Anaeramoeba flamelloides</name>
    <dbReference type="NCBI Taxonomy" id="1746091"/>
    <lineage>
        <taxon>Eukaryota</taxon>
        <taxon>Metamonada</taxon>
        <taxon>Anaeramoebidae</taxon>
        <taxon>Anaeramoeba</taxon>
    </lineage>
</organism>
<dbReference type="PROSITE" id="PS50118">
    <property type="entry name" value="HMG_BOX_2"/>
    <property type="match status" value="1"/>
</dbReference>
<comment type="caution">
    <text evidence="5">The sequence shown here is derived from an EMBL/GenBank/DDBJ whole genome shotgun (WGS) entry which is preliminary data.</text>
</comment>
<evidence type="ECO:0000256" key="2">
    <source>
        <dbReference type="PROSITE-ProRule" id="PRU00267"/>
    </source>
</evidence>
<feature type="domain" description="HMG box" evidence="4">
    <location>
        <begin position="19"/>
        <end position="87"/>
    </location>
</feature>
<dbReference type="Pfam" id="PF00505">
    <property type="entry name" value="HMG_box"/>
    <property type="match status" value="1"/>
</dbReference>
<evidence type="ECO:0000256" key="1">
    <source>
        <dbReference type="ARBA" id="ARBA00023125"/>
    </source>
</evidence>
<sequence length="93" mass="11295">METNNLRSINRRRKDPNAPKRNKTAYLFYVLEQRPILLRENQELKISEVSRLIAQGWKNLSESEKGPYRSFADQDKIRYQQEMEEYQKTKEMK</sequence>
<gene>
    <name evidence="5" type="ORF">M0813_01499</name>
</gene>
<dbReference type="InterPro" id="IPR009071">
    <property type="entry name" value="HMG_box_dom"/>
</dbReference>
<feature type="region of interest" description="Disordered" evidence="3">
    <location>
        <begin position="1"/>
        <end position="20"/>
    </location>
</feature>
<dbReference type="SMART" id="SM00398">
    <property type="entry name" value="HMG"/>
    <property type="match status" value="1"/>
</dbReference>
<keyword evidence="2" id="KW-0539">Nucleus</keyword>
<name>A0ABQ8Z4Y7_9EUKA</name>
<keyword evidence="1 2" id="KW-0238">DNA-binding</keyword>
<dbReference type="SUPFAM" id="SSF47095">
    <property type="entry name" value="HMG-box"/>
    <property type="match status" value="1"/>
</dbReference>
<keyword evidence="6" id="KW-1185">Reference proteome</keyword>
<protein>
    <submittedName>
        <fullName evidence="5">High mobility group protein</fullName>
    </submittedName>
</protein>
<dbReference type="InterPro" id="IPR036910">
    <property type="entry name" value="HMG_box_dom_sf"/>
</dbReference>
<accession>A0ABQ8Z4Y7</accession>
<reference evidence="5" key="1">
    <citation type="submission" date="2022-08" db="EMBL/GenBank/DDBJ databases">
        <title>Novel sulfate-reducing endosymbionts in the free-living metamonad Anaeramoeba.</title>
        <authorList>
            <person name="Jerlstrom-Hultqvist J."/>
            <person name="Cepicka I."/>
            <person name="Gallot-Lavallee L."/>
            <person name="Salas-Leiva D."/>
            <person name="Curtis B.A."/>
            <person name="Zahonova K."/>
            <person name="Pipaliya S."/>
            <person name="Dacks J."/>
            <person name="Roger A.J."/>
        </authorList>
    </citation>
    <scope>NUCLEOTIDE SEQUENCE</scope>
    <source>
        <strain evidence="5">Schooner1</strain>
    </source>
</reference>